<dbReference type="Proteomes" id="UP001164250">
    <property type="component" value="Chromosome 9"/>
</dbReference>
<evidence type="ECO:0000313" key="2">
    <source>
        <dbReference type="Proteomes" id="UP001164250"/>
    </source>
</evidence>
<accession>A0ACC1AQQ4</accession>
<reference evidence="2" key="1">
    <citation type="journal article" date="2023" name="G3 (Bethesda)">
        <title>Genome assembly and association tests identify interacting loci associated with vigor, precocity, and sex in interspecific pistachio rootstocks.</title>
        <authorList>
            <person name="Palmer W."/>
            <person name="Jacygrad E."/>
            <person name="Sagayaradj S."/>
            <person name="Cavanaugh K."/>
            <person name="Han R."/>
            <person name="Bertier L."/>
            <person name="Beede B."/>
            <person name="Kafkas S."/>
            <person name="Golino D."/>
            <person name="Preece J."/>
            <person name="Michelmore R."/>
        </authorList>
    </citation>
    <scope>NUCLEOTIDE SEQUENCE [LARGE SCALE GENOMIC DNA]</scope>
</reference>
<sequence>MVGEVTPAGMAMLPMLLPDGRIGYVLQQPGMQQHTPPPQPRSGRGGAGSSSSGGRRSHDSGRGRSRYNPY</sequence>
<comment type="caution">
    <text evidence="1">The sequence shown here is derived from an EMBL/GenBank/DDBJ whole genome shotgun (WGS) entry which is preliminary data.</text>
</comment>
<proteinExistence type="predicted"/>
<evidence type="ECO:0000313" key="1">
    <source>
        <dbReference type="EMBL" id="KAJ0089015.1"/>
    </source>
</evidence>
<name>A0ACC1AQQ4_9ROSI</name>
<keyword evidence="2" id="KW-1185">Reference proteome</keyword>
<organism evidence="1 2">
    <name type="scientific">Pistacia atlantica</name>
    <dbReference type="NCBI Taxonomy" id="434234"/>
    <lineage>
        <taxon>Eukaryota</taxon>
        <taxon>Viridiplantae</taxon>
        <taxon>Streptophyta</taxon>
        <taxon>Embryophyta</taxon>
        <taxon>Tracheophyta</taxon>
        <taxon>Spermatophyta</taxon>
        <taxon>Magnoliopsida</taxon>
        <taxon>eudicotyledons</taxon>
        <taxon>Gunneridae</taxon>
        <taxon>Pentapetalae</taxon>
        <taxon>rosids</taxon>
        <taxon>malvids</taxon>
        <taxon>Sapindales</taxon>
        <taxon>Anacardiaceae</taxon>
        <taxon>Pistacia</taxon>
    </lineage>
</organism>
<protein>
    <submittedName>
        <fullName evidence="1">Uncharacterized protein</fullName>
    </submittedName>
</protein>
<gene>
    <name evidence="1" type="ORF">Patl1_32535</name>
</gene>
<dbReference type="EMBL" id="CM047905">
    <property type="protein sequence ID" value="KAJ0089015.1"/>
    <property type="molecule type" value="Genomic_DNA"/>
</dbReference>